<keyword evidence="4" id="KW-1185">Reference proteome</keyword>
<dbReference type="SUPFAM" id="SSF81324">
    <property type="entry name" value="Voltage-gated potassium channels"/>
    <property type="match status" value="1"/>
</dbReference>
<feature type="transmembrane region" description="Helical" evidence="1">
    <location>
        <begin position="114"/>
        <end position="132"/>
    </location>
</feature>
<dbReference type="InterPro" id="IPR013099">
    <property type="entry name" value="K_chnl_dom"/>
</dbReference>
<name>A0ABM8DVC5_9MICO</name>
<dbReference type="EMBL" id="AP027141">
    <property type="protein sequence ID" value="BDV29624.1"/>
    <property type="molecule type" value="Genomic_DNA"/>
</dbReference>
<evidence type="ECO:0000259" key="2">
    <source>
        <dbReference type="Pfam" id="PF07885"/>
    </source>
</evidence>
<dbReference type="Proteomes" id="UP001317779">
    <property type="component" value="Chromosome"/>
</dbReference>
<dbReference type="Pfam" id="PF07885">
    <property type="entry name" value="Ion_trans_2"/>
    <property type="match status" value="1"/>
</dbReference>
<feature type="transmembrane region" description="Helical" evidence="1">
    <location>
        <begin position="44"/>
        <end position="64"/>
    </location>
</feature>
<keyword evidence="1" id="KW-0812">Transmembrane</keyword>
<feature type="transmembrane region" description="Helical" evidence="1">
    <location>
        <begin position="12"/>
        <end position="32"/>
    </location>
</feature>
<protein>
    <submittedName>
        <fullName evidence="3">Metal transporter</fullName>
    </submittedName>
</protein>
<sequence>MAEPTASRALIVRGLIRALVSAFVLVALYFLLPLDGLRIPELLVAVSVPLILIAVSAWQISAIVRARYPGVRAIEALAIVAPLYLLLFAAGYFLMATTAPASFSEPSLSRIDTLYFAVTIFATVGFGDISAVTETARLFVTWQMILNLVLLGAGIRLLTFAVRRGRASRGAETGITPVE</sequence>
<organism evidence="3 4">
    <name type="scientific">Microbacterium terricola</name>
    <dbReference type="NCBI Taxonomy" id="344163"/>
    <lineage>
        <taxon>Bacteria</taxon>
        <taxon>Bacillati</taxon>
        <taxon>Actinomycetota</taxon>
        <taxon>Actinomycetes</taxon>
        <taxon>Micrococcales</taxon>
        <taxon>Microbacteriaceae</taxon>
        <taxon>Microbacterium</taxon>
    </lineage>
</organism>
<evidence type="ECO:0000256" key="1">
    <source>
        <dbReference type="SAM" id="Phobius"/>
    </source>
</evidence>
<evidence type="ECO:0000313" key="4">
    <source>
        <dbReference type="Proteomes" id="UP001317779"/>
    </source>
</evidence>
<keyword evidence="1" id="KW-1133">Transmembrane helix</keyword>
<feature type="transmembrane region" description="Helical" evidence="1">
    <location>
        <begin position="144"/>
        <end position="162"/>
    </location>
</feature>
<proteinExistence type="predicted"/>
<dbReference type="Gene3D" id="1.10.287.70">
    <property type="match status" value="1"/>
</dbReference>
<accession>A0ABM8DVC5</accession>
<dbReference type="RefSeq" id="WP_263796563.1">
    <property type="nucleotide sequence ID" value="NZ_AP027141.1"/>
</dbReference>
<evidence type="ECO:0000313" key="3">
    <source>
        <dbReference type="EMBL" id="BDV29624.1"/>
    </source>
</evidence>
<feature type="transmembrane region" description="Helical" evidence="1">
    <location>
        <begin position="76"/>
        <end position="94"/>
    </location>
</feature>
<keyword evidence="1" id="KW-0472">Membrane</keyword>
<feature type="domain" description="Potassium channel" evidence="2">
    <location>
        <begin position="85"/>
        <end position="158"/>
    </location>
</feature>
<gene>
    <name evidence="3" type="ORF">Microterr_02840</name>
</gene>
<reference evidence="3 4" key="1">
    <citation type="submission" date="2022-12" db="EMBL/GenBank/DDBJ databases">
        <title>Microbacterium terricola strain KV-448 chromosome, complete genome.</title>
        <authorList>
            <person name="Oshima T."/>
            <person name="Moriya T."/>
            <person name="Bessho Y."/>
        </authorList>
    </citation>
    <scope>NUCLEOTIDE SEQUENCE [LARGE SCALE GENOMIC DNA]</scope>
    <source>
        <strain evidence="3 4">KV-448</strain>
    </source>
</reference>